<sequence>MCKYYAHAFSCKHSSLTFARFCNPASFTQTPCGQQTIWHTIGLEEACEECQVWFPDKYCSGGPVAAAPPPVIAPVVAQHHHHSSRRVVGGVKPNRRRSRS</sequence>
<evidence type="ECO:0000313" key="3">
    <source>
        <dbReference type="Proteomes" id="UP000758603"/>
    </source>
</evidence>
<organism evidence="2 3">
    <name type="scientific">Truncatella angustata</name>
    <dbReference type="NCBI Taxonomy" id="152316"/>
    <lineage>
        <taxon>Eukaryota</taxon>
        <taxon>Fungi</taxon>
        <taxon>Dikarya</taxon>
        <taxon>Ascomycota</taxon>
        <taxon>Pezizomycotina</taxon>
        <taxon>Sordariomycetes</taxon>
        <taxon>Xylariomycetidae</taxon>
        <taxon>Amphisphaeriales</taxon>
        <taxon>Sporocadaceae</taxon>
        <taxon>Truncatella</taxon>
    </lineage>
</organism>
<dbReference type="RefSeq" id="XP_045955654.1">
    <property type="nucleotide sequence ID" value="XM_046107932.1"/>
</dbReference>
<dbReference type="GeneID" id="70136823"/>
<keyword evidence="3" id="KW-1185">Reference proteome</keyword>
<gene>
    <name evidence="2" type="ORF">BKA67DRAFT_662064</name>
</gene>
<dbReference type="EMBL" id="JAGPXC010000007">
    <property type="protein sequence ID" value="KAH6649147.1"/>
    <property type="molecule type" value="Genomic_DNA"/>
</dbReference>
<comment type="caution">
    <text evidence="2">The sequence shown here is derived from an EMBL/GenBank/DDBJ whole genome shotgun (WGS) entry which is preliminary data.</text>
</comment>
<dbReference type="AlphaFoldDB" id="A0A9P8ZUN0"/>
<reference evidence="2" key="1">
    <citation type="journal article" date="2021" name="Nat. Commun.">
        <title>Genetic determinants of endophytism in the Arabidopsis root mycobiome.</title>
        <authorList>
            <person name="Mesny F."/>
            <person name="Miyauchi S."/>
            <person name="Thiergart T."/>
            <person name="Pickel B."/>
            <person name="Atanasova L."/>
            <person name="Karlsson M."/>
            <person name="Huettel B."/>
            <person name="Barry K.W."/>
            <person name="Haridas S."/>
            <person name="Chen C."/>
            <person name="Bauer D."/>
            <person name="Andreopoulos W."/>
            <person name="Pangilinan J."/>
            <person name="LaButti K."/>
            <person name="Riley R."/>
            <person name="Lipzen A."/>
            <person name="Clum A."/>
            <person name="Drula E."/>
            <person name="Henrissat B."/>
            <person name="Kohler A."/>
            <person name="Grigoriev I.V."/>
            <person name="Martin F.M."/>
            <person name="Hacquard S."/>
        </authorList>
    </citation>
    <scope>NUCLEOTIDE SEQUENCE</scope>
    <source>
        <strain evidence="2">MPI-SDFR-AT-0073</strain>
    </source>
</reference>
<proteinExistence type="predicted"/>
<feature type="region of interest" description="Disordered" evidence="1">
    <location>
        <begin position="77"/>
        <end position="100"/>
    </location>
</feature>
<protein>
    <submittedName>
        <fullName evidence="2">Uncharacterized protein</fullName>
    </submittedName>
</protein>
<dbReference type="Proteomes" id="UP000758603">
    <property type="component" value="Unassembled WGS sequence"/>
</dbReference>
<name>A0A9P8ZUN0_9PEZI</name>
<evidence type="ECO:0000313" key="2">
    <source>
        <dbReference type="EMBL" id="KAH6649147.1"/>
    </source>
</evidence>
<evidence type="ECO:0000256" key="1">
    <source>
        <dbReference type="SAM" id="MobiDB-lite"/>
    </source>
</evidence>
<accession>A0A9P8ZUN0</accession>
<dbReference type="OrthoDB" id="3926238at2759"/>